<sequence>MKKMFLILAGITISLVSCKKDDKGGEEPAPKTDIQVKALLEGNNTLENVTLGQSLMFEVKITDTQNNEGKKVTYHIFPTKSDKNNYHHVASKDFDLLIYSDDIKDLKGINIDTATGEITYPKPGTYKIIIKPLVAGSFEIHLNTFKEIEGENKPYFIENTNLNFNVVDIKVRTEVKRDGSKYKNVLYFQINDGDGANDTFLTAGSGVKQEYLVQYLGKTLTGDFDQGKEFLFYESDSQTGSAPEISTREISRIHIERVSSTNNSGRKRIDYYNVKF</sequence>
<organism evidence="1 2">
    <name type="scientific">Capnocytophaga gingivalis</name>
    <dbReference type="NCBI Taxonomy" id="1017"/>
    <lineage>
        <taxon>Bacteria</taxon>
        <taxon>Pseudomonadati</taxon>
        <taxon>Bacteroidota</taxon>
        <taxon>Flavobacteriia</taxon>
        <taxon>Flavobacteriales</taxon>
        <taxon>Flavobacteriaceae</taxon>
        <taxon>Capnocytophaga</taxon>
    </lineage>
</organism>
<gene>
    <name evidence="1" type="ORF">VJJ49_08290</name>
</gene>
<dbReference type="PROSITE" id="PS51257">
    <property type="entry name" value="PROKAR_LIPOPROTEIN"/>
    <property type="match status" value="1"/>
</dbReference>
<evidence type="ECO:0000313" key="1">
    <source>
        <dbReference type="EMBL" id="MEB3040685.1"/>
    </source>
</evidence>
<evidence type="ECO:0000313" key="2">
    <source>
        <dbReference type="Proteomes" id="UP001324270"/>
    </source>
</evidence>
<keyword evidence="2" id="KW-1185">Reference proteome</keyword>
<name>A0ABU5Y9S5_9FLAO</name>
<protein>
    <recommendedName>
        <fullName evidence="3">DUF4625 domain-containing protein</fullName>
    </recommendedName>
</protein>
<dbReference type="RefSeq" id="WP_323979584.1">
    <property type="nucleotide sequence ID" value="NZ_JAYKBV010000010.1"/>
</dbReference>
<comment type="caution">
    <text evidence="1">The sequence shown here is derived from an EMBL/GenBank/DDBJ whole genome shotgun (WGS) entry which is preliminary data.</text>
</comment>
<accession>A0ABU5Y9S5</accession>
<proteinExistence type="predicted"/>
<evidence type="ECO:0008006" key="3">
    <source>
        <dbReference type="Google" id="ProtNLM"/>
    </source>
</evidence>
<reference evidence="1 2" key="1">
    <citation type="submission" date="2023-12" db="EMBL/GenBank/DDBJ databases">
        <title>Genomic sequences of Capnocytophaga and Parvimonas strains.</title>
        <authorList>
            <person name="Watt R.M."/>
            <person name="Wang M."/>
            <person name="Yang T."/>
            <person name="Tong W.M."/>
        </authorList>
    </citation>
    <scope>NUCLEOTIDE SEQUENCE [LARGE SCALE GENOMIC DNA]</scope>
    <source>
        <strain evidence="1 2">CCUG 13156</strain>
    </source>
</reference>
<dbReference type="EMBL" id="JAYKBV010000010">
    <property type="protein sequence ID" value="MEB3040685.1"/>
    <property type="molecule type" value="Genomic_DNA"/>
</dbReference>
<dbReference type="Proteomes" id="UP001324270">
    <property type="component" value="Unassembled WGS sequence"/>
</dbReference>